<feature type="domain" description="BPTI/Kunitz inhibitor" evidence="3">
    <location>
        <begin position="80"/>
        <end position="134"/>
    </location>
</feature>
<keyword evidence="2" id="KW-0732">Signal</keyword>
<dbReference type="FunFam" id="4.10.75.10:FF:000004">
    <property type="entry name" value="WAP four-disulfide core domain 6A"/>
    <property type="match status" value="1"/>
</dbReference>
<dbReference type="InterPro" id="IPR036880">
    <property type="entry name" value="Kunitz_BPTI_sf"/>
</dbReference>
<protein>
    <recommendedName>
        <fullName evidence="3">BPTI/Kunitz inhibitor domain-containing protein</fullName>
    </recommendedName>
</protein>
<evidence type="ECO:0000256" key="1">
    <source>
        <dbReference type="ARBA" id="ARBA00023157"/>
    </source>
</evidence>
<accession>G7PG94</accession>
<dbReference type="AlphaFoldDB" id="G7PG94"/>
<dbReference type="InterPro" id="IPR008197">
    <property type="entry name" value="WAP_dom"/>
</dbReference>
<dbReference type="PANTHER" id="PTHR46751:SF1">
    <property type="entry name" value="WAP FOUR-DISULFIDE CORE DOMAIN PROTEIN 6A"/>
    <property type="match status" value="1"/>
</dbReference>
<dbReference type="SUPFAM" id="SSF57362">
    <property type="entry name" value="BPTI-like"/>
    <property type="match status" value="1"/>
</dbReference>
<dbReference type="EMBL" id="CM001285">
    <property type="protein sequence ID" value="EHH65300.1"/>
    <property type="molecule type" value="Genomic_DNA"/>
</dbReference>
<dbReference type="InterPro" id="IPR036645">
    <property type="entry name" value="Elafin-like_sf"/>
</dbReference>
<dbReference type="Proteomes" id="UP000009130">
    <property type="component" value="Chromosome 10"/>
</dbReference>
<sequence>MGLSGLLPILVPFILLGDIQEPGHAEGIFGKLCPKIKVECEVEEIDHCTKHRDCPENMKRCLFSCGKKCLDLRQEVYAVCHRRLAPAWPPYHVGGTIKKQNKTKQNKICSEFIYGRCQGNNNNFQTEAICLVTCKKYHKLALLYTIRRSLNNLQDLDHNPGLSPRVPD</sequence>
<reference evidence="4" key="1">
    <citation type="journal article" date="2011" name="Nat. Biotechnol.">
        <title>Genome sequencing and comparison of two nonhuman primate animal models, the cynomolgus and Chinese rhesus macaques.</title>
        <authorList>
            <person name="Yan G."/>
            <person name="Zhang G."/>
            <person name="Fang X."/>
            <person name="Zhang Y."/>
            <person name="Li C."/>
            <person name="Ling F."/>
            <person name="Cooper D.N."/>
            <person name="Li Q."/>
            <person name="Li Y."/>
            <person name="van Gool A.J."/>
            <person name="Du H."/>
            <person name="Chen J."/>
            <person name="Chen R."/>
            <person name="Zhang P."/>
            <person name="Huang Z."/>
            <person name="Thompson J.R."/>
            <person name="Meng Y."/>
            <person name="Bai Y."/>
            <person name="Wang J."/>
            <person name="Zhuo M."/>
            <person name="Wang T."/>
            <person name="Huang Y."/>
            <person name="Wei L."/>
            <person name="Li J."/>
            <person name="Wang Z."/>
            <person name="Hu H."/>
            <person name="Yang P."/>
            <person name="Le L."/>
            <person name="Stenson P.D."/>
            <person name="Li B."/>
            <person name="Liu X."/>
            <person name="Ball E.V."/>
            <person name="An N."/>
            <person name="Huang Q."/>
            <person name="Zhang Y."/>
            <person name="Fan W."/>
            <person name="Zhang X."/>
            <person name="Li Y."/>
            <person name="Wang W."/>
            <person name="Katze M.G."/>
            <person name="Su B."/>
            <person name="Nielsen R."/>
            <person name="Yang H."/>
            <person name="Wang J."/>
            <person name="Wang X."/>
            <person name="Wang J."/>
        </authorList>
    </citation>
    <scope>NUCLEOTIDE SEQUENCE [LARGE SCALE GENOMIC DNA]</scope>
    <source>
        <strain evidence="4">CE-4</strain>
    </source>
</reference>
<organism>
    <name type="scientific">Macaca fascicularis</name>
    <name type="common">Crab-eating macaque</name>
    <name type="synonym">Cynomolgus monkey</name>
    <dbReference type="NCBI Taxonomy" id="9541"/>
    <lineage>
        <taxon>Eukaryota</taxon>
        <taxon>Metazoa</taxon>
        <taxon>Chordata</taxon>
        <taxon>Craniata</taxon>
        <taxon>Vertebrata</taxon>
        <taxon>Euteleostomi</taxon>
        <taxon>Mammalia</taxon>
        <taxon>Eutheria</taxon>
        <taxon>Euarchontoglires</taxon>
        <taxon>Primates</taxon>
        <taxon>Haplorrhini</taxon>
        <taxon>Catarrhini</taxon>
        <taxon>Cercopithecidae</taxon>
        <taxon>Cercopithecinae</taxon>
        <taxon>Macaca</taxon>
    </lineage>
</organism>
<dbReference type="PANTHER" id="PTHR46751">
    <property type="entry name" value="EPPIN"/>
    <property type="match status" value="1"/>
</dbReference>
<evidence type="ECO:0000256" key="2">
    <source>
        <dbReference type="SAM" id="SignalP"/>
    </source>
</evidence>
<evidence type="ECO:0000259" key="3">
    <source>
        <dbReference type="PROSITE" id="PS50279"/>
    </source>
</evidence>
<keyword evidence="1" id="KW-1015">Disulfide bond</keyword>
<dbReference type="Pfam" id="PF00095">
    <property type="entry name" value="WAP"/>
    <property type="match status" value="1"/>
</dbReference>
<dbReference type="eggNOG" id="KOG4295">
    <property type="taxonomic scope" value="Eukaryota"/>
</dbReference>
<dbReference type="GO" id="GO:0004867">
    <property type="term" value="F:serine-type endopeptidase inhibitor activity"/>
    <property type="evidence" value="ECO:0007669"/>
    <property type="project" value="InterPro"/>
</dbReference>
<feature type="signal peptide" evidence="2">
    <location>
        <begin position="1"/>
        <end position="25"/>
    </location>
</feature>
<proteinExistence type="predicted"/>
<name>G7PG94_MACFA</name>
<dbReference type="PROSITE" id="PS50279">
    <property type="entry name" value="BPTI_KUNITZ_2"/>
    <property type="match status" value="1"/>
</dbReference>
<dbReference type="InterPro" id="IPR051388">
    <property type="entry name" value="Serpin_venom_toxin"/>
</dbReference>
<evidence type="ECO:0000313" key="4">
    <source>
        <dbReference type="EMBL" id="EHH65300.1"/>
    </source>
</evidence>
<dbReference type="SUPFAM" id="SSF57256">
    <property type="entry name" value="Elafin-like"/>
    <property type="match status" value="1"/>
</dbReference>
<dbReference type="Gene3D" id="4.10.410.10">
    <property type="entry name" value="Pancreatic trypsin inhibitor Kunitz domain"/>
    <property type="match status" value="1"/>
</dbReference>
<gene>
    <name evidence="4" type="ORF">EGM_02038</name>
</gene>
<dbReference type="GO" id="GO:0005615">
    <property type="term" value="C:extracellular space"/>
    <property type="evidence" value="ECO:0007669"/>
    <property type="project" value="TreeGrafter"/>
</dbReference>
<feature type="chain" id="PRO_5003502310" description="BPTI/Kunitz inhibitor domain-containing protein" evidence="2">
    <location>
        <begin position="26"/>
        <end position="168"/>
    </location>
</feature>
<dbReference type="Gene3D" id="4.10.75.10">
    <property type="entry name" value="Elafin-like"/>
    <property type="match status" value="1"/>
</dbReference>
<dbReference type="Pfam" id="PF00014">
    <property type="entry name" value="Kunitz_BPTI"/>
    <property type="match status" value="1"/>
</dbReference>
<dbReference type="InterPro" id="IPR002223">
    <property type="entry name" value="Kunitz_BPTI"/>
</dbReference>